<comment type="similarity">
    <text evidence="7">Belongs to the hexokinase family.</text>
</comment>
<evidence type="ECO:0000256" key="2">
    <source>
        <dbReference type="ARBA" id="ARBA00005028"/>
    </source>
</evidence>
<protein>
    <recommendedName>
        <fullName evidence="7">Phosphotransferase</fullName>
        <ecNumber evidence="7">2.7.1.-</ecNumber>
    </recommendedName>
</protein>
<keyword evidence="3 7" id="KW-0324">Glycolysis</keyword>
<dbReference type="InterPro" id="IPR001312">
    <property type="entry name" value="Hexokinase"/>
</dbReference>
<evidence type="ECO:0000313" key="10">
    <source>
        <dbReference type="EMBL" id="JAS78880.1"/>
    </source>
</evidence>
<dbReference type="PANTHER" id="PTHR19443:SF16">
    <property type="entry name" value="HEXOKINASE TYPE 1-RELATED"/>
    <property type="match status" value="1"/>
</dbReference>
<dbReference type="PROSITE" id="PS51748">
    <property type="entry name" value="HEXOKINASE_2"/>
    <property type="match status" value="1"/>
</dbReference>
<accession>A0A1B6HW75</accession>
<comment type="catalytic activity">
    <reaction evidence="4">
        <text>a D-hexose + ATP = a D-hexose 6-phosphate + ADP + H(+)</text>
        <dbReference type="Rhea" id="RHEA:22740"/>
        <dbReference type="ChEBI" id="CHEBI:4194"/>
        <dbReference type="ChEBI" id="CHEBI:15378"/>
        <dbReference type="ChEBI" id="CHEBI:30616"/>
        <dbReference type="ChEBI" id="CHEBI:229467"/>
        <dbReference type="ChEBI" id="CHEBI:456216"/>
        <dbReference type="EC" id="2.7.1.1"/>
    </reaction>
    <physiologicalReaction direction="left-to-right" evidence="4">
        <dbReference type="Rhea" id="RHEA:22741"/>
    </physiologicalReaction>
</comment>
<keyword evidence="7" id="KW-0547">Nucleotide-binding</keyword>
<evidence type="ECO:0000259" key="9">
    <source>
        <dbReference type="Pfam" id="PF00349"/>
    </source>
</evidence>
<keyword evidence="7" id="KW-0067">ATP-binding</keyword>
<evidence type="ECO:0000256" key="5">
    <source>
        <dbReference type="ARBA" id="ARBA00047905"/>
    </source>
</evidence>
<dbReference type="GO" id="GO:0001678">
    <property type="term" value="P:intracellular glucose homeostasis"/>
    <property type="evidence" value="ECO:0007669"/>
    <property type="project" value="InterPro"/>
</dbReference>
<dbReference type="Gene3D" id="3.30.420.40">
    <property type="match status" value="1"/>
</dbReference>
<evidence type="ECO:0000256" key="4">
    <source>
        <dbReference type="ARBA" id="ARBA00044613"/>
    </source>
</evidence>
<comment type="pathway">
    <text evidence="1">Carbohydrate degradation; glycolysis; D-glyceraldehyde 3-phosphate and glycerone phosphate from D-glucose: step 1/4.</text>
</comment>
<dbReference type="GO" id="GO:0005524">
    <property type="term" value="F:ATP binding"/>
    <property type="evidence" value="ECO:0007669"/>
    <property type="project" value="UniProtKB-UniRule"/>
</dbReference>
<dbReference type="InterPro" id="IPR043129">
    <property type="entry name" value="ATPase_NBD"/>
</dbReference>
<dbReference type="GO" id="GO:0005739">
    <property type="term" value="C:mitochondrion"/>
    <property type="evidence" value="ECO:0007669"/>
    <property type="project" value="TreeGrafter"/>
</dbReference>
<evidence type="ECO:0000256" key="3">
    <source>
        <dbReference type="ARBA" id="ARBA00023152"/>
    </source>
</evidence>
<proteinExistence type="inferred from homology"/>
<feature type="signal peptide" evidence="8">
    <location>
        <begin position="1"/>
        <end position="20"/>
    </location>
</feature>
<dbReference type="EC" id="2.7.1.-" evidence="7"/>
<dbReference type="EMBL" id="GECU01028826">
    <property type="protein sequence ID" value="JAS78880.1"/>
    <property type="molecule type" value="Transcribed_RNA"/>
</dbReference>
<organism evidence="10">
    <name type="scientific">Homalodisca liturata</name>
    <dbReference type="NCBI Taxonomy" id="320908"/>
    <lineage>
        <taxon>Eukaryota</taxon>
        <taxon>Metazoa</taxon>
        <taxon>Ecdysozoa</taxon>
        <taxon>Arthropoda</taxon>
        <taxon>Hexapoda</taxon>
        <taxon>Insecta</taxon>
        <taxon>Pterygota</taxon>
        <taxon>Neoptera</taxon>
        <taxon>Paraneoptera</taxon>
        <taxon>Hemiptera</taxon>
        <taxon>Auchenorrhyncha</taxon>
        <taxon>Membracoidea</taxon>
        <taxon>Cicadellidae</taxon>
        <taxon>Cicadellinae</taxon>
        <taxon>Proconiini</taxon>
        <taxon>Homalodisca</taxon>
    </lineage>
</organism>
<dbReference type="GO" id="GO:0006096">
    <property type="term" value="P:glycolytic process"/>
    <property type="evidence" value="ECO:0007669"/>
    <property type="project" value="UniProtKB-KW"/>
</dbReference>
<evidence type="ECO:0000256" key="7">
    <source>
        <dbReference type="RuleBase" id="RU362007"/>
    </source>
</evidence>
<dbReference type="Pfam" id="PF00349">
    <property type="entry name" value="Hexokinase_1"/>
    <property type="match status" value="1"/>
</dbReference>
<dbReference type="GO" id="GO:0005536">
    <property type="term" value="F:D-glucose binding"/>
    <property type="evidence" value="ECO:0007669"/>
    <property type="project" value="InterPro"/>
</dbReference>
<dbReference type="InterPro" id="IPR022672">
    <property type="entry name" value="Hexokinase_N"/>
</dbReference>
<feature type="non-terminal residue" evidence="10">
    <location>
        <position position="323"/>
    </location>
</feature>
<feature type="non-terminal residue" evidence="10">
    <location>
        <position position="1"/>
    </location>
</feature>
<dbReference type="SUPFAM" id="SSF53067">
    <property type="entry name" value="Actin-like ATPase domain"/>
    <property type="match status" value="1"/>
</dbReference>
<comment type="catalytic activity">
    <reaction evidence="6">
        <text>D-glucose + ATP = D-glucose 6-phosphate + ADP + H(+)</text>
        <dbReference type="Rhea" id="RHEA:17825"/>
        <dbReference type="ChEBI" id="CHEBI:4167"/>
        <dbReference type="ChEBI" id="CHEBI:15378"/>
        <dbReference type="ChEBI" id="CHEBI:30616"/>
        <dbReference type="ChEBI" id="CHEBI:61548"/>
        <dbReference type="ChEBI" id="CHEBI:456216"/>
        <dbReference type="EC" id="2.7.1.1"/>
    </reaction>
    <physiologicalReaction direction="left-to-right" evidence="6">
        <dbReference type="Rhea" id="RHEA:17826"/>
    </physiologicalReaction>
</comment>
<evidence type="ECO:0000256" key="8">
    <source>
        <dbReference type="SAM" id="SignalP"/>
    </source>
</evidence>
<keyword evidence="8" id="KW-0732">Signal</keyword>
<sequence>YAASLLLFSGSLMASLGCEANCKDAQKNQDASDGAANPAVDAACSSANPAGVALQNGSCVEVTEAYFPVALSLQKEIFNGYLERIRRVQSGERDIFFPSMLDMEKVRSFRHSGEPYNVAVIDVGGTVLKVVVLRVCTDSETMRPKFSARSSYSIPYRPLREDDGGALENYRWSEWVAEALAEKTGLMKEGVRYAALTFSYPLVQESLDNAVVKSVAKNWAFARHDSLLTENIVDVLNASLAARGFAFKTGCVLNDAVATYMAGLSEDPSAAQVAIVLGTGANASFEMEVDGRTELLNNEMARFEVPDKLVTAADQAVIDELEQ</sequence>
<gene>
    <name evidence="10" type="ORF">g.1417</name>
</gene>
<reference evidence="10" key="1">
    <citation type="submission" date="2015-11" db="EMBL/GenBank/DDBJ databases">
        <title>De novo transcriptome assembly of four potential Pierce s Disease insect vectors from Arizona vineyards.</title>
        <authorList>
            <person name="Tassone E.E."/>
        </authorList>
    </citation>
    <scope>NUCLEOTIDE SEQUENCE</scope>
</reference>
<dbReference type="PRINTS" id="PR00475">
    <property type="entry name" value="HEXOKINASE"/>
</dbReference>
<dbReference type="GO" id="GO:0004340">
    <property type="term" value="F:glucokinase activity"/>
    <property type="evidence" value="ECO:0007669"/>
    <property type="project" value="TreeGrafter"/>
</dbReference>
<feature type="chain" id="PRO_5008584609" description="Phosphotransferase" evidence="8">
    <location>
        <begin position="21"/>
        <end position="323"/>
    </location>
</feature>
<name>A0A1B6HW75_9HEMI</name>
<feature type="domain" description="Hexokinase N-terminal" evidence="9">
    <location>
        <begin position="120"/>
        <end position="262"/>
    </location>
</feature>
<dbReference type="UniPathway" id="UPA00242"/>
<keyword evidence="7" id="KW-0418">Kinase</keyword>
<dbReference type="GO" id="GO:0006006">
    <property type="term" value="P:glucose metabolic process"/>
    <property type="evidence" value="ECO:0007669"/>
    <property type="project" value="TreeGrafter"/>
</dbReference>
<dbReference type="AlphaFoldDB" id="A0A1B6HW75"/>
<dbReference type="PANTHER" id="PTHR19443">
    <property type="entry name" value="HEXOKINASE"/>
    <property type="match status" value="1"/>
</dbReference>
<dbReference type="GO" id="GO:0008865">
    <property type="term" value="F:fructokinase activity"/>
    <property type="evidence" value="ECO:0007669"/>
    <property type="project" value="TreeGrafter"/>
</dbReference>
<keyword evidence="7" id="KW-0808">Transferase</keyword>
<comment type="catalytic activity">
    <reaction evidence="5">
        <text>D-fructose + ATP = D-fructose 6-phosphate + ADP + H(+)</text>
        <dbReference type="Rhea" id="RHEA:16125"/>
        <dbReference type="ChEBI" id="CHEBI:15378"/>
        <dbReference type="ChEBI" id="CHEBI:30616"/>
        <dbReference type="ChEBI" id="CHEBI:37721"/>
        <dbReference type="ChEBI" id="CHEBI:61527"/>
        <dbReference type="ChEBI" id="CHEBI:456216"/>
        <dbReference type="EC" id="2.7.1.1"/>
    </reaction>
    <physiologicalReaction direction="left-to-right" evidence="5">
        <dbReference type="Rhea" id="RHEA:16126"/>
    </physiologicalReaction>
</comment>
<evidence type="ECO:0000256" key="1">
    <source>
        <dbReference type="ARBA" id="ARBA00004888"/>
    </source>
</evidence>
<evidence type="ECO:0000256" key="6">
    <source>
        <dbReference type="ARBA" id="ARBA00048160"/>
    </source>
</evidence>
<comment type="pathway">
    <text evidence="2">Carbohydrate metabolism; hexose metabolism.</text>
</comment>
<dbReference type="GO" id="GO:0005829">
    <property type="term" value="C:cytosol"/>
    <property type="evidence" value="ECO:0007669"/>
    <property type="project" value="TreeGrafter"/>
</dbReference>